<dbReference type="Proteomes" id="UP000291151">
    <property type="component" value="Chromosome"/>
</dbReference>
<reference evidence="2 3" key="1">
    <citation type="submission" date="2019-02" db="EMBL/GenBank/DDBJ databases">
        <title>Ureibacillus thermophilus.</title>
        <authorList>
            <person name="Sunny J.S."/>
            <person name="Natarajan A."/>
            <person name="Saleena L.M."/>
        </authorList>
    </citation>
    <scope>NUCLEOTIDE SEQUENCE [LARGE SCALE GENOMIC DNA]</scope>
    <source>
        <strain evidence="2 3">LM102</strain>
    </source>
</reference>
<keyword evidence="1" id="KW-0812">Transmembrane</keyword>
<proteinExistence type="predicted"/>
<keyword evidence="1" id="KW-0472">Membrane</keyword>
<keyword evidence="1" id="KW-1133">Transmembrane helix</keyword>
<protein>
    <submittedName>
        <fullName evidence="2">Uncharacterized protein</fullName>
    </submittedName>
</protein>
<dbReference type="AlphaFoldDB" id="A0A4P6UV02"/>
<sequence>MKYFINMFALILILGLILLGISFVSNLSFWYGVSFVHGSFYVLLTGLFLLLIEEYEMKTKKKRFGQI</sequence>
<feature type="transmembrane region" description="Helical" evidence="1">
    <location>
        <begin position="7"/>
        <end position="24"/>
    </location>
</feature>
<accession>A0A4P6UV02</accession>
<dbReference type="EMBL" id="CP036528">
    <property type="protein sequence ID" value="QBK25936.1"/>
    <property type="molecule type" value="Genomic_DNA"/>
</dbReference>
<evidence type="ECO:0000256" key="1">
    <source>
        <dbReference type="SAM" id="Phobius"/>
    </source>
</evidence>
<evidence type="ECO:0000313" key="2">
    <source>
        <dbReference type="EMBL" id="QBK25936.1"/>
    </source>
</evidence>
<evidence type="ECO:0000313" key="3">
    <source>
        <dbReference type="Proteomes" id="UP000291151"/>
    </source>
</evidence>
<name>A0A4P6UV02_9BACL</name>
<organism evidence="2 3">
    <name type="scientific">Ureibacillus thermophilus</name>
    <dbReference type="NCBI Taxonomy" id="367743"/>
    <lineage>
        <taxon>Bacteria</taxon>
        <taxon>Bacillati</taxon>
        <taxon>Bacillota</taxon>
        <taxon>Bacilli</taxon>
        <taxon>Bacillales</taxon>
        <taxon>Caryophanaceae</taxon>
        <taxon>Ureibacillus</taxon>
    </lineage>
</organism>
<dbReference type="RefSeq" id="WP_208649631.1">
    <property type="nucleotide sequence ID" value="NZ_CP036528.1"/>
</dbReference>
<feature type="transmembrane region" description="Helical" evidence="1">
    <location>
        <begin position="30"/>
        <end position="52"/>
    </location>
</feature>
<gene>
    <name evidence="2" type="ORF">DKZ56_08735</name>
</gene>
<keyword evidence="3" id="KW-1185">Reference proteome</keyword>
<dbReference type="KEGG" id="uth:DKZ56_08735"/>